<gene>
    <name evidence="1" type="ORF">C6568_15170</name>
</gene>
<accession>A0A2R3QF88</accession>
<name>A0A2R3QF88_9BURK</name>
<dbReference type="Pfam" id="PF10636">
    <property type="entry name" value="hemP"/>
    <property type="match status" value="1"/>
</dbReference>
<dbReference type="EMBL" id="CP027667">
    <property type="protein sequence ID" value="AVO50429.1"/>
    <property type="molecule type" value="Genomic_DNA"/>
</dbReference>
<dbReference type="Proteomes" id="UP000237925">
    <property type="component" value="Chromosome"/>
</dbReference>
<sequence length="66" mass="6801">MPACTATQPLASASATPRHAAAPATADPLAVDSAALLRGHKAVTIVHKGTLYRLQATRQGKLILTK</sequence>
<dbReference type="RefSeq" id="WP_106684880.1">
    <property type="nucleotide sequence ID" value="NZ_CP027667.1"/>
</dbReference>
<proteinExistence type="predicted"/>
<dbReference type="AlphaFoldDB" id="A0A2R3QF88"/>
<reference evidence="1 2" key="1">
    <citation type="submission" date="2018-03" db="EMBL/GenBank/DDBJ databases">
        <title>Genome sequencing of Melaminivora sp.</title>
        <authorList>
            <person name="Kim S.-J."/>
            <person name="Heo J."/>
            <person name="Ahn J.-H."/>
            <person name="Kwon S.-W."/>
        </authorList>
    </citation>
    <scope>NUCLEOTIDE SEQUENCE [LARGE SCALE GENOMIC DNA]</scope>
    <source>
        <strain evidence="1 2">SC2-9</strain>
    </source>
</reference>
<keyword evidence="2" id="KW-1185">Reference proteome</keyword>
<dbReference type="Gene3D" id="2.10.70.10">
    <property type="entry name" value="Complement Module, domain 1"/>
    <property type="match status" value="1"/>
</dbReference>
<protein>
    <submittedName>
        <fullName evidence="1">Hemin uptake protein HemP</fullName>
    </submittedName>
</protein>
<evidence type="ECO:0000313" key="2">
    <source>
        <dbReference type="Proteomes" id="UP000237925"/>
    </source>
</evidence>
<organism evidence="1 2">
    <name type="scientific">Melaminivora suipulveris</name>
    <dbReference type="NCBI Taxonomy" id="2109913"/>
    <lineage>
        <taxon>Bacteria</taxon>
        <taxon>Pseudomonadati</taxon>
        <taxon>Pseudomonadota</taxon>
        <taxon>Betaproteobacteria</taxon>
        <taxon>Burkholderiales</taxon>
        <taxon>Comamonadaceae</taxon>
        <taxon>Melaminivora</taxon>
    </lineage>
</organism>
<dbReference type="OrthoDB" id="5348353at2"/>
<evidence type="ECO:0000313" key="1">
    <source>
        <dbReference type="EMBL" id="AVO50429.1"/>
    </source>
</evidence>
<dbReference type="InterPro" id="IPR019600">
    <property type="entry name" value="Hemin_uptake_protein_HemP"/>
</dbReference>
<dbReference type="KEGG" id="mela:C6568_15170"/>